<dbReference type="AlphaFoldDB" id="A0A0F9DNC5"/>
<sequence>MGNKDKLKKPLKIYEYHLLILAKEKNWKGIGTVNDPFVIPSSESFSEVDNLKIIKSKLYVKFESYKFKSMALEKSNNIMFHNCQFDNLTLSNSAESVSKYLY</sequence>
<reference evidence="1" key="1">
    <citation type="journal article" date="2015" name="Nature">
        <title>Complex archaea that bridge the gap between prokaryotes and eukaryotes.</title>
        <authorList>
            <person name="Spang A."/>
            <person name="Saw J.H."/>
            <person name="Jorgensen S.L."/>
            <person name="Zaremba-Niedzwiedzka K."/>
            <person name="Martijn J."/>
            <person name="Lind A.E."/>
            <person name="van Eijk R."/>
            <person name="Schleper C."/>
            <person name="Guy L."/>
            <person name="Ettema T.J."/>
        </authorList>
    </citation>
    <scope>NUCLEOTIDE SEQUENCE</scope>
</reference>
<comment type="caution">
    <text evidence="1">The sequence shown here is derived from an EMBL/GenBank/DDBJ whole genome shotgun (WGS) entry which is preliminary data.</text>
</comment>
<gene>
    <name evidence="1" type="ORF">LCGC14_2525680</name>
</gene>
<dbReference type="EMBL" id="LAZR01040851">
    <property type="protein sequence ID" value="KKL13448.1"/>
    <property type="molecule type" value="Genomic_DNA"/>
</dbReference>
<proteinExistence type="predicted"/>
<evidence type="ECO:0000313" key="1">
    <source>
        <dbReference type="EMBL" id="KKL13448.1"/>
    </source>
</evidence>
<name>A0A0F9DNC5_9ZZZZ</name>
<accession>A0A0F9DNC5</accession>
<organism evidence="1">
    <name type="scientific">marine sediment metagenome</name>
    <dbReference type="NCBI Taxonomy" id="412755"/>
    <lineage>
        <taxon>unclassified sequences</taxon>
        <taxon>metagenomes</taxon>
        <taxon>ecological metagenomes</taxon>
    </lineage>
</organism>
<protein>
    <submittedName>
        <fullName evidence="1">Uncharacterized protein</fullName>
    </submittedName>
</protein>